<dbReference type="SUPFAM" id="SSF46785">
    <property type="entry name" value="Winged helix' DNA-binding domain"/>
    <property type="match status" value="1"/>
</dbReference>
<dbReference type="PROSITE" id="PS50931">
    <property type="entry name" value="HTH_LYSR"/>
    <property type="match status" value="1"/>
</dbReference>
<evidence type="ECO:0000259" key="5">
    <source>
        <dbReference type="PROSITE" id="PS50931"/>
    </source>
</evidence>
<dbReference type="InterPro" id="IPR036390">
    <property type="entry name" value="WH_DNA-bd_sf"/>
</dbReference>
<dbReference type="GO" id="GO:0003700">
    <property type="term" value="F:DNA-binding transcription factor activity"/>
    <property type="evidence" value="ECO:0007669"/>
    <property type="project" value="InterPro"/>
</dbReference>
<evidence type="ECO:0000313" key="6">
    <source>
        <dbReference type="EMBL" id="PMR70664.1"/>
    </source>
</evidence>
<gene>
    <name evidence="6" type="ORF">C1H66_05130</name>
</gene>
<name>A0A2N7TR46_9GAMM</name>
<dbReference type="SUPFAM" id="SSF53850">
    <property type="entry name" value="Periplasmic binding protein-like II"/>
    <property type="match status" value="1"/>
</dbReference>
<evidence type="ECO:0000256" key="3">
    <source>
        <dbReference type="ARBA" id="ARBA00023125"/>
    </source>
</evidence>
<dbReference type="InterPro" id="IPR000847">
    <property type="entry name" value="LysR_HTH_N"/>
</dbReference>
<dbReference type="Proteomes" id="UP000235346">
    <property type="component" value="Unassembled WGS sequence"/>
</dbReference>
<keyword evidence="2" id="KW-0805">Transcription regulation</keyword>
<keyword evidence="4" id="KW-0804">Transcription</keyword>
<proteinExistence type="inferred from homology"/>
<dbReference type="Pfam" id="PF03466">
    <property type="entry name" value="LysR_substrate"/>
    <property type="match status" value="1"/>
</dbReference>
<dbReference type="AlphaFoldDB" id="A0A2N7TR46"/>
<reference evidence="6 7" key="1">
    <citation type="submission" date="2018-01" db="EMBL/GenBank/DDBJ databases">
        <title>Halomonas endophytica sp. nov., isolated from storage liquid in the stems of Populus euphratica.</title>
        <authorList>
            <person name="Chen C."/>
        </authorList>
    </citation>
    <scope>NUCLEOTIDE SEQUENCE [LARGE SCALE GENOMIC DNA]</scope>
    <source>
        <strain evidence="6 7">DSM 26881</strain>
    </source>
</reference>
<organism evidence="6 7">
    <name type="scientific">Halomonas heilongjiangensis</name>
    <dbReference type="NCBI Taxonomy" id="1387883"/>
    <lineage>
        <taxon>Bacteria</taxon>
        <taxon>Pseudomonadati</taxon>
        <taxon>Pseudomonadota</taxon>
        <taxon>Gammaproteobacteria</taxon>
        <taxon>Oceanospirillales</taxon>
        <taxon>Halomonadaceae</taxon>
        <taxon>Halomonas</taxon>
    </lineage>
</organism>
<dbReference type="OrthoDB" id="6971749at2"/>
<evidence type="ECO:0000256" key="2">
    <source>
        <dbReference type="ARBA" id="ARBA00023015"/>
    </source>
</evidence>
<comment type="similarity">
    <text evidence="1">Belongs to the LysR transcriptional regulatory family.</text>
</comment>
<dbReference type="InterPro" id="IPR036388">
    <property type="entry name" value="WH-like_DNA-bd_sf"/>
</dbReference>
<dbReference type="InterPro" id="IPR005119">
    <property type="entry name" value="LysR_subst-bd"/>
</dbReference>
<accession>A0A2N7TR46</accession>
<feature type="domain" description="HTH lysR-type" evidence="5">
    <location>
        <begin position="1"/>
        <end position="58"/>
    </location>
</feature>
<dbReference type="FunFam" id="1.10.10.10:FF:000001">
    <property type="entry name" value="LysR family transcriptional regulator"/>
    <property type="match status" value="1"/>
</dbReference>
<dbReference type="EMBL" id="PNRE01000025">
    <property type="protein sequence ID" value="PMR70664.1"/>
    <property type="molecule type" value="Genomic_DNA"/>
</dbReference>
<evidence type="ECO:0000256" key="4">
    <source>
        <dbReference type="ARBA" id="ARBA00023163"/>
    </source>
</evidence>
<sequence>MEVRWLEDFIALARTRHFSRAAEERHVTQPTFSRRIKLLEEEMGTSLVNRQTLPLSLTPAGEEFLGLCEQVSQRLRDTRERLARLAEAQANRLRLAAPQSLLGHFLSEWLDGYHGEPPLEPYLRATGWLVDDYFQALARGECDLALCYWPRHDELPAVDRQGCQYRLVGHERLVPLSVPDGEGRPRFRLGTGPREALPLIAFHPRGLMRAAIDAHLTRLGEAPGFRVLNESIQSGNIKELIGLGYGLGWLPERLVRPALEHGELVLAGDARWQVPLEIRLYRHPAPRHSGLEALWQSLPTRVDTDDVP</sequence>
<keyword evidence="3" id="KW-0238">DNA-binding</keyword>
<dbReference type="GO" id="GO:0000976">
    <property type="term" value="F:transcription cis-regulatory region binding"/>
    <property type="evidence" value="ECO:0007669"/>
    <property type="project" value="TreeGrafter"/>
</dbReference>
<dbReference type="PRINTS" id="PR00039">
    <property type="entry name" value="HTHLYSR"/>
</dbReference>
<dbReference type="PANTHER" id="PTHR30126:SF2">
    <property type="entry name" value="HTH-TYPE TRANSCRIPTIONAL REGULATOR YJIE"/>
    <property type="match status" value="1"/>
</dbReference>
<protein>
    <submittedName>
        <fullName evidence="6">LysR family transcriptional regulator</fullName>
    </submittedName>
</protein>
<dbReference type="RefSeq" id="WP_102626829.1">
    <property type="nucleotide sequence ID" value="NZ_PDOH01000038.1"/>
</dbReference>
<dbReference type="PANTHER" id="PTHR30126">
    <property type="entry name" value="HTH-TYPE TRANSCRIPTIONAL REGULATOR"/>
    <property type="match status" value="1"/>
</dbReference>
<evidence type="ECO:0000256" key="1">
    <source>
        <dbReference type="ARBA" id="ARBA00009437"/>
    </source>
</evidence>
<evidence type="ECO:0000313" key="7">
    <source>
        <dbReference type="Proteomes" id="UP000235346"/>
    </source>
</evidence>
<dbReference type="CDD" id="cd05466">
    <property type="entry name" value="PBP2_LTTR_substrate"/>
    <property type="match status" value="1"/>
</dbReference>
<keyword evidence="7" id="KW-1185">Reference proteome</keyword>
<dbReference type="Gene3D" id="1.10.10.10">
    <property type="entry name" value="Winged helix-like DNA-binding domain superfamily/Winged helix DNA-binding domain"/>
    <property type="match status" value="1"/>
</dbReference>
<dbReference type="Pfam" id="PF00126">
    <property type="entry name" value="HTH_1"/>
    <property type="match status" value="1"/>
</dbReference>
<comment type="caution">
    <text evidence="6">The sequence shown here is derived from an EMBL/GenBank/DDBJ whole genome shotgun (WGS) entry which is preliminary data.</text>
</comment>